<dbReference type="GO" id="GO:0016760">
    <property type="term" value="F:cellulose synthase (UDP-forming) activity"/>
    <property type="evidence" value="ECO:0007669"/>
    <property type="project" value="UniProtKB-EC"/>
</dbReference>
<gene>
    <name evidence="2" type="primary">bscA_6</name>
    <name evidence="2" type="ORF">NCTC5798_03975</name>
</gene>
<dbReference type="AlphaFoldDB" id="A0A379UXE8"/>
<dbReference type="EC" id="2.4.1.12" evidence="2"/>
<keyword evidence="2" id="KW-0328">Glycosyltransferase</keyword>
<reference evidence="2 3" key="1">
    <citation type="submission" date="2018-06" db="EMBL/GenBank/DDBJ databases">
        <authorList>
            <consortium name="Pathogen Informatics"/>
            <person name="Doyle S."/>
        </authorList>
    </citation>
    <scope>NUCLEOTIDE SEQUENCE [LARGE SCALE GENOMIC DNA]</scope>
    <source>
        <strain evidence="2 3">NCTC5798</strain>
    </source>
</reference>
<keyword evidence="1" id="KW-1133">Transmembrane helix</keyword>
<evidence type="ECO:0000313" key="3">
    <source>
        <dbReference type="Proteomes" id="UP000255534"/>
    </source>
</evidence>
<dbReference type="Proteomes" id="UP000255534">
    <property type="component" value="Unassembled WGS sequence"/>
</dbReference>
<dbReference type="EMBL" id="UGXK01000001">
    <property type="protein sequence ID" value="SUG72755.1"/>
    <property type="molecule type" value="Genomic_DNA"/>
</dbReference>
<organism evidence="2 3">
    <name type="scientific">Salmonella enterica I</name>
    <dbReference type="NCBI Taxonomy" id="59201"/>
    <lineage>
        <taxon>Bacteria</taxon>
        <taxon>Pseudomonadati</taxon>
        <taxon>Pseudomonadota</taxon>
        <taxon>Gammaproteobacteria</taxon>
        <taxon>Enterobacterales</taxon>
        <taxon>Enterobacteriaceae</taxon>
        <taxon>Salmonella</taxon>
    </lineage>
</organism>
<keyword evidence="1" id="KW-0812">Transmembrane</keyword>
<accession>A0A379UXE8</accession>
<keyword evidence="1" id="KW-0472">Membrane</keyword>
<keyword evidence="2" id="KW-0808">Transferase</keyword>
<evidence type="ECO:0000313" key="2">
    <source>
        <dbReference type="EMBL" id="SUG72755.1"/>
    </source>
</evidence>
<name>A0A379UXE8_SALET</name>
<protein>
    <submittedName>
        <fullName evidence="2">Cellulose biosynthesis protein catalytic subunit A</fullName>
        <ecNumber evidence="2">2.4.1.12</ecNumber>
    </submittedName>
</protein>
<feature type="transmembrane region" description="Helical" evidence="1">
    <location>
        <begin position="31"/>
        <end position="48"/>
    </location>
</feature>
<sequence>MSALSRWLLIPPVSARLSERYQGYRRHGASPFSAALGCLWMILAWIVFSA</sequence>
<evidence type="ECO:0000256" key="1">
    <source>
        <dbReference type="SAM" id="Phobius"/>
    </source>
</evidence>
<proteinExistence type="predicted"/>